<evidence type="ECO:0000256" key="4">
    <source>
        <dbReference type="ARBA" id="ARBA00023306"/>
    </source>
</evidence>
<dbReference type="GO" id="GO:0051726">
    <property type="term" value="P:regulation of cell cycle"/>
    <property type="evidence" value="ECO:0007669"/>
    <property type="project" value="InterPro"/>
</dbReference>
<keyword evidence="3 6" id="KW-0649">Protein kinase inhibitor</keyword>
<protein>
    <submittedName>
        <fullName evidence="6">Cyclin-dependent kinase inhibitor</fullName>
    </submittedName>
</protein>
<evidence type="ECO:0000256" key="1">
    <source>
        <dbReference type="ARBA" id="ARBA00004642"/>
    </source>
</evidence>
<evidence type="ECO:0000256" key="3">
    <source>
        <dbReference type="ARBA" id="ARBA00023013"/>
    </source>
</evidence>
<organism evidence="6 7">
    <name type="scientific">Quillaja saponaria</name>
    <name type="common">Soap bark tree</name>
    <dbReference type="NCBI Taxonomy" id="32244"/>
    <lineage>
        <taxon>Eukaryota</taxon>
        <taxon>Viridiplantae</taxon>
        <taxon>Streptophyta</taxon>
        <taxon>Embryophyta</taxon>
        <taxon>Tracheophyta</taxon>
        <taxon>Spermatophyta</taxon>
        <taxon>Magnoliopsida</taxon>
        <taxon>eudicotyledons</taxon>
        <taxon>Gunneridae</taxon>
        <taxon>Pentapetalae</taxon>
        <taxon>rosids</taxon>
        <taxon>fabids</taxon>
        <taxon>Fabales</taxon>
        <taxon>Quillajaceae</taxon>
        <taxon>Quillaja</taxon>
    </lineage>
</organism>
<dbReference type="PANTHER" id="PTHR46776">
    <property type="entry name" value="CYCLIN-DEPENDENT KINASE INHIBITOR 4-RELATED"/>
    <property type="match status" value="1"/>
</dbReference>
<feature type="domain" description="Cyclin-dependent kinase inhibitor" evidence="5">
    <location>
        <begin position="161"/>
        <end position="205"/>
    </location>
</feature>
<dbReference type="InterPro" id="IPR044275">
    <property type="entry name" value="KRP"/>
</dbReference>
<dbReference type="GO" id="GO:0005654">
    <property type="term" value="C:nucleoplasm"/>
    <property type="evidence" value="ECO:0007669"/>
    <property type="project" value="UniProtKB-SubCell"/>
</dbReference>
<dbReference type="Gene3D" id="4.10.365.10">
    <property type="entry name" value="p27"/>
    <property type="match status" value="1"/>
</dbReference>
<evidence type="ECO:0000313" key="6">
    <source>
        <dbReference type="EMBL" id="KAJ7967442.1"/>
    </source>
</evidence>
<accession>A0AAD7M0J3</accession>
<keyword evidence="7" id="KW-1185">Reference proteome</keyword>
<proteinExistence type="inferred from homology"/>
<dbReference type="Pfam" id="PF02234">
    <property type="entry name" value="CDI"/>
    <property type="match status" value="1"/>
</dbReference>
<evidence type="ECO:0000313" key="7">
    <source>
        <dbReference type="Proteomes" id="UP001163823"/>
    </source>
</evidence>
<dbReference type="KEGG" id="qsa:O6P43_011703"/>
<evidence type="ECO:0000256" key="2">
    <source>
        <dbReference type="ARBA" id="ARBA00010274"/>
    </source>
</evidence>
<comment type="similarity">
    <text evidence="2">Belongs to the CDI family. ICK/KRP subfamily.</text>
</comment>
<keyword evidence="4" id="KW-0131">Cell cycle</keyword>
<sequence>MSDCKRNARRITAMEASSTAIMSKKRRIGVGSFELQLHSSHIELGNQYLLQNWQENTVISPASSVNSGEFYSDRIPVSCCSSNEKKDLVKNNWTLSVSDLEISLLQSKGFETAESTYSNTKLFRERYRLNEFSGDSDDMEFQAKSEMAVVSHQRIAPAMKMPPKAEIEEFFSTAEKYEQKRFADKYNYDIVKDLPLEGRYHWVRLN</sequence>
<comment type="caution">
    <text evidence="6">The sequence shown here is derived from an EMBL/GenBank/DDBJ whole genome shotgun (WGS) entry which is preliminary data.</text>
</comment>
<dbReference type="AlphaFoldDB" id="A0AAD7M0J3"/>
<dbReference type="InterPro" id="IPR003175">
    <property type="entry name" value="CDI_dom"/>
</dbReference>
<dbReference type="Proteomes" id="UP001163823">
    <property type="component" value="Chromosome 5"/>
</dbReference>
<dbReference type="GO" id="GO:0004861">
    <property type="term" value="F:cyclin-dependent protein serine/threonine kinase inhibitor activity"/>
    <property type="evidence" value="ECO:0007669"/>
    <property type="project" value="InterPro"/>
</dbReference>
<dbReference type="InterPro" id="IPR044898">
    <property type="entry name" value="CDI_dom_sf"/>
</dbReference>
<reference evidence="6" key="1">
    <citation type="journal article" date="2023" name="Science">
        <title>Elucidation of the pathway for biosynthesis of saponin adjuvants from the soapbark tree.</title>
        <authorList>
            <person name="Reed J."/>
            <person name="Orme A."/>
            <person name="El-Demerdash A."/>
            <person name="Owen C."/>
            <person name="Martin L.B.B."/>
            <person name="Misra R.C."/>
            <person name="Kikuchi S."/>
            <person name="Rejzek M."/>
            <person name="Martin A.C."/>
            <person name="Harkess A."/>
            <person name="Leebens-Mack J."/>
            <person name="Louveau T."/>
            <person name="Stephenson M.J."/>
            <person name="Osbourn A."/>
        </authorList>
    </citation>
    <scope>NUCLEOTIDE SEQUENCE</scope>
    <source>
        <strain evidence="6">S10</strain>
    </source>
</reference>
<gene>
    <name evidence="6" type="ORF">O6P43_011703</name>
</gene>
<evidence type="ECO:0000259" key="5">
    <source>
        <dbReference type="Pfam" id="PF02234"/>
    </source>
</evidence>
<comment type="subcellular location">
    <subcellularLocation>
        <location evidence="1">Nucleus</location>
        <location evidence="1">Nucleoplasm</location>
    </subcellularLocation>
</comment>
<dbReference type="EMBL" id="JARAOO010000005">
    <property type="protein sequence ID" value="KAJ7967442.1"/>
    <property type="molecule type" value="Genomic_DNA"/>
</dbReference>
<name>A0AAD7M0J3_QUISA</name>